<dbReference type="Pfam" id="PF24610">
    <property type="entry name" value="DUF7623"/>
    <property type="match status" value="27"/>
</dbReference>
<gene>
    <name evidence="7" type="ORF">ADEAN_000285100</name>
</gene>
<dbReference type="SUPFAM" id="SSF54001">
    <property type="entry name" value="Cysteine proteinases"/>
    <property type="match status" value="1"/>
</dbReference>
<keyword evidence="3" id="KW-0378">Hydrolase</keyword>
<dbReference type="InterPro" id="IPR022684">
    <property type="entry name" value="Calpain_cysteine_protease"/>
</dbReference>
<protein>
    <submittedName>
        <fullName evidence="7">Calpain family cysteine protease, putative</fullName>
    </submittedName>
</protein>
<dbReference type="InterPro" id="IPR056040">
    <property type="entry name" value="DUF7623"/>
</dbReference>
<dbReference type="GO" id="GO:0006508">
    <property type="term" value="P:proteolysis"/>
    <property type="evidence" value="ECO:0007669"/>
    <property type="project" value="UniProtKB-KW"/>
</dbReference>
<keyword evidence="2 7" id="KW-0645">Protease</keyword>
<dbReference type="EMBL" id="LR877149">
    <property type="protein sequence ID" value="CAD2215396.1"/>
    <property type="molecule type" value="Genomic_DNA"/>
</dbReference>
<evidence type="ECO:0000256" key="5">
    <source>
        <dbReference type="PROSITE-ProRule" id="PRU00239"/>
    </source>
</evidence>
<comment type="similarity">
    <text evidence="1">Belongs to the peptidase C2 family.</text>
</comment>
<dbReference type="Gene3D" id="2.60.120.380">
    <property type="match status" value="1"/>
</dbReference>
<evidence type="ECO:0000256" key="2">
    <source>
        <dbReference type="ARBA" id="ARBA00022670"/>
    </source>
</evidence>
<keyword evidence="4" id="KW-0788">Thiol protease</keyword>
<reference evidence="7 8" key="1">
    <citation type="submission" date="2020-08" db="EMBL/GenBank/DDBJ databases">
        <authorList>
            <person name="Newling K."/>
            <person name="Davey J."/>
            <person name="Forrester S."/>
        </authorList>
    </citation>
    <scope>NUCLEOTIDE SEQUENCE [LARGE SCALE GENOMIC DNA]</scope>
    <source>
        <strain evidence="8">Crithidia deanei Carvalho (ATCC PRA-265)</strain>
    </source>
</reference>
<name>A0A7G2C6K1_9TRYP</name>
<dbReference type="InterPro" id="IPR036213">
    <property type="entry name" value="Calpain_III_sf"/>
</dbReference>
<evidence type="ECO:0000256" key="4">
    <source>
        <dbReference type="ARBA" id="ARBA00022807"/>
    </source>
</evidence>
<dbReference type="SUPFAM" id="SSF49758">
    <property type="entry name" value="Calpain large subunit, middle domain (domain III)"/>
    <property type="match status" value="1"/>
</dbReference>
<dbReference type="PANTHER" id="PTHR10183">
    <property type="entry name" value="CALPAIN"/>
    <property type="match status" value="1"/>
</dbReference>
<dbReference type="PROSITE" id="PS50203">
    <property type="entry name" value="CALPAIN_CAT"/>
    <property type="match status" value="1"/>
</dbReference>
<comment type="caution">
    <text evidence="5">Lacks conserved residue(s) required for the propagation of feature annotation.</text>
</comment>
<keyword evidence="8" id="KW-1185">Reference proteome</keyword>
<proteinExistence type="inferred from homology"/>
<evidence type="ECO:0000259" key="6">
    <source>
        <dbReference type="PROSITE" id="PS50203"/>
    </source>
</evidence>
<dbReference type="InterPro" id="IPR038765">
    <property type="entry name" value="Papain-like_cys_pep_sf"/>
</dbReference>
<dbReference type="GO" id="GO:0004198">
    <property type="term" value="F:calcium-dependent cysteine-type endopeptidase activity"/>
    <property type="evidence" value="ECO:0007669"/>
    <property type="project" value="InterPro"/>
</dbReference>
<organism evidence="7 8">
    <name type="scientific">Angomonas deanei</name>
    <dbReference type="NCBI Taxonomy" id="59799"/>
    <lineage>
        <taxon>Eukaryota</taxon>
        <taxon>Discoba</taxon>
        <taxon>Euglenozoa</taxon>
        <taxon>Kinetoplastea</taxon>
        <taxon>Metakinetoplastina</taxon>
        <taxon>Trypanosomatida</taxon>
        <taxon>Trypanosomatidae</taxon>
        <taxon>Strigomonadinae</taxon>
        <taxon>Angomonas</taxon>
    </lineage>
</organism>
<feature type="domain" description="Calpain catalytic" evidence="6">
    <location>
        <begin position="2052"/>
        <end position="2327"/>
    </location>
</feature>
<accession>A0A7G2C6K1</accession>
<evidence type="ECO:0000256" key="1">
    <source>
        <dbReference type="ARBA" id="ARBA00007623"/>
    </source>
</evidence>
<dbReference type="Pfam" id="PF00648">
    <property type="entry name" value="Peptidase_C2"/>
    <property type="match status" value="1"/>
</dbReference>
<dbReference type="SMART" id="SM00230">
    <property type="entry name" value="CysPc"/>
    <property type="match status" value="1"/>
</dbReference>
<dbReference type="PANTHER" id="PTHR10183:SF379">
    <property type="entry name" value="CALPAIN-5"/>
    <property type="match status" value="1"/>
</dbReference>
<dbReference type="InterPro" id="IPR001300">
    <property type="entry name" value="Peptidase_C2_calpain_cat"/>
</dbReference>
<dbReference type="Proteomes" id="UP000515908">
    <property type="component" value="Chromosome 05"/>
</dbReference>
<sequence length="2635" mass="301550">MRERARELAEEEKWKDREEYLDANPEGVPLRELGLDEDPKFLEMEERRRELLKDPVRNAGKIAALEKDMNDYVHELAKQKLADDRKNFLPSHISGVPLEDIPLDDDSLFRDMERERARLIAEDPVRNARKIQDLEKKMNARAQELAEAQKWKDREEYLDANPEGVPLRELGLDEDPKFLEMEERRRELLKDPVRNAGKIAALEKDMNDYVHELAKQKLADDRKNFLPSHISGVPLEDIPLDDDSLFRDMERERARLIAEDPVRNARKIQDLEKKMNARAQELAEAQKWKDREEYLDANPEGVPLRELGLDEDPKFLEMEERRRELLKDPVRNAGKIAALEKDMNDYVHELAKQKKADELGGIMSKDRGLASAPVDPEVLLNDPEFASLEAKWRELMKDPKKNAREIAAIEEKMRERARELAEEEKWKDREEYLDANPEGVPLRELGLDEDPKFLEMEERRRELLKDPVRNAGKIAALEKDMNDYVHELAKQKLADDRKNFLPSHISGVPLEDIPLDDDSLFRDMERERARLIAEDPVRNARKIQDLEKKMNARAQELAEAQKWKDREEYLDANPEGVPLRELGLDEDPKFLEMEERRRELLKDPVRNAGKIAALEKDMNDYVHELAKQKLADDRKNFLPSHISGVPLEDIPLDDDSLFRDMERERARLIAEDPVRNARKIQDLEKKMNARAQELAEAQKWKDREEYLDANPEGVPLRELGLDEDPKFLEMEERRRELLKDPVRNAGKIAALEKDMNDYVHELAKQKKADELGGIMSKDRGLASAPVDPEVLLNDPEFASLEAKWRELMKDPKKNAREIAAIEEKMRERARELAEEEKWKDREEYLDANPEGVPLRELGLDEDPKFLEMEERRRELLKDPVRNAGKIAALEKDMNDYVHELAKQKLADDRKNFLPSHISGVPLEDIPLDDDSLFRDMERERARLIAEDPVRNARKIQDLEKKMNARAQELAEAQKWKDREEYLDANPEGVPLRELGLDEDPKFLEMEGRRRELLKDPVRNAGKIAALEKDMNDYVHELAKQKLADDRKNFLPSHISGVPLEDIPLDDDSLFRDMERERARLIAEDPVRNARKIQDLEKKMNARAQELAEAQKWKDREEYLDANPEGVPLRELGLDEDPKFLEMEERRRELLKDPVRNAGKIAALEKDMNDYVHELAKQKLAGDRKNFLPSQVGGVDLRDVPVDEDPEFLRLDSERNRLIRSGADRVSIRAVEDAMNKRVKELAGAVKASERSFLDQFPEGVPLSLLDLDNDKEFLRLERARKALIDEDPVANRHRIASLEDAMNNRVHELALELKRRERMFLDPNPEGVPIDLLDLDNDPVFANYEDRLRSLMNNPTHNAKAIADLQREMSDYVRNVARKKKWDDRLGFLDNFPEGVDVRQLPLDDDEVFRRLEAERYRLILDDPVKNANRIAALELQMNKRAHELAKQLLKDQVHSDGRAARDISGQPSTADVLNAARAALARDLSSAEHKKAVDQLSKILRPDSYGLPLDFIPVTDDADTMNLLKSYVKLSSNPRKADEAEVVRHKLQGRVDALAYDALFGDRDAFLEPTADGLQTHDVPVQNDPLFRELALRRALLKTEPVANRAEMEDIEGALSDRARDLAGKWNDRLAYLDREPEGVALLDVPLDDDQYFTEGEEYLHNLLRNNASAEEINAQRDALNERCQDLARGVADDDLLYLQPSYNSIPTEQLNLHAHDEFSDLANAHRRERREGRRPLVHAEELLGNMDAFAKNVSSHTKAQKFAFLEANPDGVPLDDLDLQNDRDFRDLQQKYDDLLEERTSRNDPRLRDLEAMMNARAQQLAKDKNRKAGLTALEDEYLGVPTGMLNIENDPEARRILEELGRAFHDPNASPERIQSLKDALDRRAEELAAQYLAGERASYVPANPRGVPVGDLDLDNDSTFLGMEHKLRELMKIDPNSEAVKDLKYRINEYVDARARDILHNERRKYLNPAPGGVPLDELDDILDNDPLFRELEAERYRLSKDPRNAKRVRELEEQLNKRALELARQYLDGKTNAASPVNDADPAADVWRRIGDIYPTGKDKPLVPENPQAADVVSAPGDLTYLAPFLAALSREPPLLQRLFGSRTHPVGNAPLNFNFFDPSSNPVNVEIDDRIPCGKDGKPLYTRSPTGEWWPLLVEKAYAKFVGGYPRMEDCTSHETLRDLTGRPVTHLPLDIKLSKEVHDCDYKRARFWQRVRESLEQGDVYMAVSNDAVPDGIHPKCHYAIYDVIETVQGSDDPADIVIKIHNCYVDEPFYDGPLHPNDPNWSENLSAICNFDPQSSEFLFLPQPVFLRNFSSIQHCHINCGDRLTVAGEWNDLSSGGNPKYTTFRKNPIYLLENKSNRPSTVLVEIRHSAPVFYDTNNVGVYHPSSLAVLRSEASVKLVAPLLTYNTHKFITKGLLSDAREASMEVELPANSTCYLVPYTKKKGSFGNFQVSVYPQGNPVGLTTLRPIDETHNCISTEVVVFPGSGEGSRIDFEVANRCDLHVLVHQDKVSDPSTQKRGNYLAEDELMMAAYENNNTLIATTGDATNAREHSVAFQANNAGRYTLLLGCPSRPVTGDCPCTISVYAAQAGGCSLPAHPEDDAQASRPRQRRTASSKTGVCFTNARYQ</sequence>
<evidence type="ECO:0000313" key="8">
    <source>
        <dbReference type="Proteomes" id="UP000515908"/>
    </source>
</evidence>
<evidence type="ECO:0000313" key="7">
    <source>
        <dbReference type="EMBL" id="CAD2215396.1"/>
    </source>
</evidence>
<dbReference type="VEuPathDB" id="TriTrypDB:ADEAN_000285100"/>
<evidence type="ECO:0000256" key="3">
    <source>
        <dbReference type="ARBA" id="ARBA00022801"/>
    </source>
</evidence>